<keyword evidence="1" id="KW-1133">Transmembrane helix</keyword>
<dbReference type="AlphaFoldDB" id="A0A3B1B8W6"/>
<name>A0A3B1B8W6_9ZZZZ</name>
<feature type="transmembrane region" description="Helical" evidence="1">
    <location>
        <begin position="83"/>
        <end position="101"/>
    </location>
</feature>
<evidence type="ECO:0000256" key="1">
    <source>
        <dbReference type="SAM" id="Phobius"/>
    </source>
</evidence>
<protein>
    <submittedName>
        <fullName evidence="2">Uncharacterized protein</fullName>
    </submittedName>
</protein>
<feature type="transmembrane region" description="Helical" evidence="1">
    <location>
        <begin position="12"/>
        <end position="34"/>
    </location>
</feature>
<proteinExistence type="predicted"/>
<gene>
    <name evidence="2" type="ORF">MNBD_ALPHA03-1971</name>
</gene>
<feature type="transmembrane region" description="Helical" evidence="1">
    <location>
        <begin position="113"/>
        <end position="143"/>
    </location>
</feature>
<reference evidence="2" key="1">
    <citation type="submission" date="2018-06" db="EMBL/GenBank/DDBJ databases">
        <authorList>
            <person name="Zhirakovskaya E."/>
        </authorList>
    </citation>
    <scope>NUCLEOTIDE SEQUENCE</scope>
</reference>
<dbReference type="EMBL" id="UOFW01000225">
    <property type="protein sequence ID" value="VAX07848.1"/>
    <property type="molecule type" value="Genomic_DNA"/>
</dbReference>
<evidence type="ECO:0000313" key="2">
    <source>
        <dbReference type="EMBL" id="VAX07848.1"/>
    </source>
</evidence>
<keyword evidence="1" id="KW-0472">Membrane</keyword>
<keyword evidence="1" id="KW-0812">Transmembrane</keyword>
<sequence length="150" mass="15892">MTVQEMSLPRPVAGYFGIVFGAAALLLVMAHFWAGPFAPQQRTTVSIGEFAAEIQKSAKRRLAGGPRQERKIRPWTIDRTLKVVVSVLAGLALILGVVGFVRKEAGRPAIGAVTLGVAAIGFQLFTWVVLAVLGTMIVVAILANIGDILG</sequence>
<organism evidence="2">
    <name type="scientific">hydrothermal vent metagenome</name>
    <dbReference type="NCBI Taxonomy" id="652676"/>
    <lineage>
        <taxon>unclassified sequences</taxon>
        <taxon>metagenomes</taxon>
        <taxon>ecological metagenomes</taxon>
    </lineage>
</organism>
<accession>A0A3B1B8W6</accession>